<dbReference type="CDD" id="cd09117">
    <property type="entry name" value="PLDc_Bfil_DEXD_like"/>
    <property type="match status" value="1"/>
</dbReference>
<evidence type="ECO:0000313" key="3">
    <source>
        <dbReference type="Proteomes" id="UP000003744"/>
    </source>
</evidence>
<organism evidence="2 3">
    <name type="scientific">Anaerococcus tetradius ATCC 35098</name>
    <dbReference type="NCBI Taxonomy" id="525255"/>
    <lineage>
        <taxon>Bacteria</taxon>
        <taxon>Bacillati</taxon>
        <taxon>Bacillota</taxon>
        <taxon>Tissierellia</taxon>
        <taxon>Tissierellales</taxon>
        <taxon>Peptoniphilaceae</taxon>
        <taxon>Anaerococcus</taxon>
    </lineage>
</organism>
<evidence type="ECO:0000313" key="2">
    <source>
        <dbReference type="EMBL" id="EEI83469.1"/>
    </source>
</evidence>
<evidence type="ECO:0000259" key="1">
    <source>
        <dbReference type="Pfam" id="PF09565"/>
    </source>
</evidence>
<dbReference type="Proteomes" id="UP000003744">
    <property type="component" value="Unassembled WGS sequence"/>
</dbReference>
<dbReference type="InterPro" id="IPR027417">
    <property type="entry name" value="P-loop_NTPase"/>
</dbReference>
<gene>
    <name evidence="2" type="ORF">HMPREF0077_0474</name>
</gene>
<feature type="domain" description="Restriction endonuclease type II NgoFVII N-terminal" evidence="1">
    <location>
        <begin position="114"/>
        <end position="189"/>
    </location>
</feature>
<proteinExistence type="predicted"/>
<dbReference type="eggNOG" id="COG1502">
    <property type="taxonomic scope" value="Bacteria"/>
</dbReference>
<dbReference type="Gene3D" id="3.30.870.10">
    <property type="entry name" value="Endonuclease Chain A"/>
    <property type="match status" value="1"/>
</dbReference>
<dbReference type="AlphaFoldDB" id="C2CG64"/>
<dbReference type="SUPFAM" id="SSF52540">
    <property type="entry name" value="P-loop containing nucleoside triphosphate hydrolases"/>
    <property type="match status" value="1"/>
</dbReference>
<protein>
    <recommendedName>
        <fullName evidence="1">Restriction endonuclease type II NgoFVII N-terminal domain-containing protein</fullName>
    </recommendedName>
</protein>
<dbReference type="Pfam" id="PF09565">
    <property type="entry name" value="RE_NgoFVII"/>
    <property type="match status" value="1"/>
</dbReference>
<dbReference type="EMBL" id="ACGC01000015">
    <property type="protein sequence ID" value="EEI83469.1"/>
    <property type="molecule type" value="Genomic_DNA"/>
</dbReference>
<reference evidence="2 3" key="1">
    <citation type="submission" date="2009-01" db="EMBL/GenBank/DDBJ databases">
        <authorList>
            <person name="Qin X."/>
            <person name="Bachman B."/>
            <person name="Battles P."/>
            <person name="Bell A."/>
            <person name="Bess C."/>
            <person name="Bickham C."/>
            <person name="Chaboub L."/>
            <person name="Chen D."/>
            <person name="Coyle M."/>
            <person name="Deiros D.R."/>
            <person name="Dinh H."/>
            <person name="Forbes L."/>
            <person name="Fowler G."/>
            <person name="Francisco L."/>
            <person name="Fu Q."/>
            <person name="Gubbala S."/>
            <person name="Hale W."/>
            <person name="Han Y."/>
            <person name="Hemphill L."/>
            <person name="Highlander S.K."/>
            <person name="Hirani K."/>
            <person name="Hogues M."/>
            <person name="Jackson L."/>
            <person name="Jakkamsetti A."/>
            <person name="Javaid M."/>
            <person name="Jiang H."/>
            <person name="Korchina V."/>
            <person name="Kovar C."/>
            <person name="Lara F."/>
            <person name="Lee S."/>
            <person name="Mata R."/>
            <person name="Mathew T."/>
            <person name="Moen C."/>
            <person name="Morales K."/>
            <person name="Munidasa M."/>
            <person name="Nazareth L."/>
            <person name="Ngo R."/>
            <person name="Nguyen L."/>
            <person name="Okwuonu G."/>
            <person name="Ongeri F."/>
            <person name="Patil S."/>
            <person name="Petrosino J."/>
            <person name="Pham C."/>
            <person name="Pham P."/>
            <person name="Pu L.-L."/>
            <person name="Puazo M."/>
            <person name="Raj R."/>
            <person name="Reid J."/>
            <person name="Rouhana J."/>
            <person name="Saada N."/>
            <person name="Shang Y."/>
            <person name="Simmons D."/>
            <person name="Thornton R."/>
            <person name="Warren J."/>
            <person name="Weissenberger G."/>
            <person name="Zhang J."/>
            <person name="Zhang L."/>
            <person name="Zhou C."/>
            <person name="Zhu D."/>
            <person name="Muzny D."/>
            <person name="Worley K."/>
            <person name="Gibbs R."/>
        </authorList>
    </citation>
    <scope>NUCLEOTIDE SEQUENCE [LARGE SCALE GENOMIC DNA]</scope>
    <source>
        <strain evidence="2 3">ATCC 35098</strain>
    </source>
</reference>
<dbReference type="HOGENOM" id="CLU_020524_0_0_9"/>
<comment type="caution">
    <text evidence="2">The sequence shown here is derived from an EMBL/GenBank/DDBJ whole genome shotgun (WGS) entry which is preliminary data.</text>
</comment>
<dbReference type="SUPFAM" id="SSF56024">
    <property type="entry name" value="Phospholipase D/nuclease"/>
    <property type="match status" value="1"/>
</dbReference>
<sequence length="748" mass="86763">MESRNLSFLDDVSDDFKISTLHILKDGEEVDLAIEEIFDKDTFDHLIGVTYSISPSFVNKYLIDFASCELVIGIDNDYIKDSINRLAEHLKENILDQIQGEPIKFYDELAMKAKFNLDRGALKVWVSASHLIHSKFYLLWNDRGDKRLVLGSANLSQRAFDKASMQFENILILDDSSYFDTYMAYYRDSLSKVLTDYIPKDLKKLNAKTFKNISSIDEISADEVFIISNDQVANIKEKAVVDIIEDVKDKISLGICEDSLISQLDNIDSDRAAQKRDEKMKADAEEVSFELAKELINKRKNEPALYSKETISKKVRKKVEKISVREVENTSAIERVELFSKRDLRNSRKDMTGLFVRSSLNSNNLIPFGKKASQEDLARSLKCLNNYMKGFESYANSYTDDYGKRIFESILCIFTSPFIYELRDKIEIVENRLDIPQFIFIGGEAGSGKSSLLSIMSKLTGINEGGFYQWKDLLGTRGNSQKRDRIDNLLDWIRGENVNPILVDEIDNEFFTTEKYGKEFIVSTSNLSIRRDNPYPIMIGTTNTKSYALPKEARRRSYYLIIDRILRKSQESADFYKDIYESIDNTLFLDFCYRMALRLESEEDYKWDIYTEDNNFDFLYNSREIFKDYYEKADLPLPRYFPEKKYNDDTEANKEKWKNLYRGSRDLFVYDEETGHLFVNISQLNESYRTYGASTGQIYADALPQEVCVGSVHGVVNIELDTAKFLAWIEVENPYARKKSFIKWILGE</sequence>
<name>C2CG64_9FIRM</name>
<accession>C2CG64</accession>
<dbReference type="RefSeq" id="WP_004836203.1">
    <property type="nucleotide sequence ID" value="NZ_GG666295.1"/>
</dbReference>
<dbReference type="InterPro" id="IPR019065">
    <property type="entry name" value="RE_NgoFVII_N"/>
</dbReference>